<sequence length="34" mass="3942">MFSLSLVLRHLQYAPLQSYEIYSPAYSLVYFGAI</sequence>
<protein>
    <submittedName>
        <fullName evidence="1">Uncharacterized protein</fullName>
    </submittedName>
</protein>
<evidence type="ECO:0000313" key="1">
    <source>
        <dbReference type="EMBL" id="KTF07223.1"/>
    </source>
</evidence>
<comment type="caution">
    <text evidence="1">The sequence shown here is derived from an EMBL/GenBank/DDBJ whole genome shotgun (WGS) entry which is preliminary data.</text>
</comment>
<reference evidence="1" key="1">
    <citation type="submission" date="2013-11" db="EMBL/GenBank/DDBJ databases">
        <title>Microbial diversity, functional groups and degradation webs in Northern and Southern Mediterranean and Red Sea marine crude oil polluted sites.</title>
        <authorList>
            <person name="Daffonchio D."/>
            <person name="Mapelli F."/>
            <person name="Ferrer M."/>
            <person name="Richter M."/>
            <person name="Cherif A."/>
            <person name="Malkawi H.I."/>
            <person name="Yakimov M.M."/>
            <person name="Abdel-Fattah Y.R."/>
            <person name="Blaghen M."/>
            <person name="Golyshin P.N."/>
            <person name="Kalogerakis N."/>
            <person name="Boon N."/>
            <person name="Magagnini M."/>
            <person name="Fava F."/>
        </authorList>
    </citation>
    <scope>NUCLEOTIDE SEQUENCE</scope>
</reference>
<accession>A0A1B6NV34</accession>
<name>A0A1B6NV34_9ZZZZ</name>
<organism evidence="1">
    <name type="scientific">marine sediment metagenome</name>
    <dbReference type="NCBI Taxonomy" id="412755"/>
    <lineage>
        <taxon>unclassified sequences</taxon>
        <taxon>metagenomes</taxon>
        <taxon>ecological metagenomes</taxon>
    </lineage>
</organism>
<dbReference type="AlphaFoldDB" id="A0A1B6NV34"/>
<dbReference type="EMBL" id="AYSL01000677">
    <property type="protein sequence ID" value="KTF07223.1"/>
    <property type="molecule type" value="Genomic_DNA"/>
</dbReference>
<gene>
    <name evidence="1" type="ORF">MGSAQ_001279</name>
</gene>
<proteinExistence type="predicted"/>